<organism evidence="1 2">
    <name type="scientific">Neocallimastix californiae</name>
    <dbReference type="NCBI Taxonomy" id="1754190"/>
    <lineage>
        <taxon>Eukaryota</taxon>
        <taxon>Fungi</taxon>
        <taxon>Fungi incertae sedis</taxon>
        <taxon>Chytridiomycota</taxon>
        <taxon>Chytridiomycota incertae sedis</taxon>
        <taxon>Neocallimastigomycetes</taxon>
        <taxon>Neocallimastigales</taxon>
        <taxon>Neocallimastigaceae</taxon>
        <taxon>Neocallimastix</taxon>
    </lineage>
</organism>
<gene>
    <name evidence="1" type="ORF">LY90DRAFT_513518</name>
</gene>
<dbReference type="Proteomes" id="UP000193920">
    <property type="component" value="Unassembled WGS sequence"/>
</dbReference>
<protein>
    <submittedName>
        <fullName evidence="1">Uncharacterized protein</fullName>
    </submittedName>
</protein>
<keyword evidence="2" id="KW-1185">Reference proteome</keyword>
<evidence type="ECO:0000313" key="1">
    <source>
        <dbReference type="EMBL" id="ORY27133.1"/>
    </source>
</evidence>
<evidence type="ECO:0000313" key="2">
    <source>
        <dbReference type="Proteomes" id="UP000193920"/>
    </source>
</evidence>
<proteinExistence type="predicted"/>
<name>A0A1Y2AX24_9FUNG</name>
<dbReference type="AlphaFoldDB" id="A0A1Y2AX24"/>
<reference evidence="1 2" key="1">
    <citation type="submission" date="2016-08" db="EMBL/GenBank/DDBJ databases">
        <title>A Parts List for Fungal Cellulosomes Revealed by Comparative Genomics.</title>
        <authorList>
            <consortium name="DOE Joint Genome Institute"/>
            <person name="Haitjema C.H."/>
            <person name="Gilmore S.P."/>
            <person name="Henske J.K."/>
            <person name="Solomon K.V."/>
            <person name="De Groot R."/>
            <person name="Kuo A."/>
            <person name="Mondo S.J."/>
            <person name="Salamov A.A."/>
            <person name="Labutti K."/>
            <person name="Zhao Z."/>
            <person name="Chiniquy J."/>
            <person name="Barry K."/>
            <person name="Brewer H.M."/>
            <person name="Purvine S.O."/>
            <person name="Wright A.T."/>
            <person name="Boxma B."/>
            <person name="Van Alen T."/>
            <person name="Hackstein J.H."/>
            <person name="Baker S.E."/>
            <person name="Grigoriev I.V."/>
            <person name="O'Malley M.A."/>
        </authorList>
    </citation>
    <scope>NUCLEOTIDE SEQUENCE [LARGE SCALE GENOMIC DNA]</scope>
    <source>
        <strain evidence="1 2">G1</strain>
    </source>
</reference>
<sequence>MQYPLYEYYNKTQYSYNDLYQLNQSNKELFNKICNQKCICNKDYCYTIEENDARVVFPIHDESLRDNEEFLENLKKQRLIVTTFYEKDIENPDIINSTYIEERCDYDSQCFSNKCKNRLCISDENFPIYECKLDGCGKRLNEYCKEGECIYYLDCHPDLNICKNDLKNKSYIKVINIIEIINTLVNGV</sequence>
<dbReference type="EMBL" id="MCOG01000195">
    <property type="protein sequence ID" value="ORY27133.1"/>
    <property type="molecule type" value="Genomic_DNA"/>
</dbReference>
<accession>A0A1Y2AX24</accession>
<comment type="caution">
    <text evidence="1">The sequence shown here is derived from an EMBL/GenBank/DDBJ whole genome shotgun (WGS) entry which is preliminary data.</text>
</comment>